<evidence type="ECO:0000313" key="6">
    <source>
        <dbReference type="Proteomes" id="UP000316801"/>
    </source>
</evidence>
<name>A0A549TFA3_9HYPH</name>
<dbReference type="InterPro" id="IPR047233">
    <property type="entry name" value="UAH_cupin"/>
</dbReference>
<dbReference type="InterPro" id="IPR007247">
    <property type="entry name" value="Ureidogly_lyase"/>
</dbReference>
<evidence type="ECO:0008006" key="7">
    <source>
        <dbReference type="Google" id="ProtNLM"/>
    </source>
</evidence>
<keyword evidence="6" id="KW-1185">Reference proteome</keyword>
<evidence type="ECO:0000256" key="1">
    <source>
        <dbReference type="ARBA" id="ARBA00011738"/>
    </source>
</evidence>
<evidence type="ECO:0000256" key="3">
    <source>
        <dbReference type="ARBA" id="ARBA00023239"/>
    </source>
</evidence>
<dbReference type="EMBL" id="VJMG01000010">
    <property type="protein sequence ID" value="TRL41202.1"/>
    <property type="molecule type" value="Genomic_DNA"/>
</dbReference>
<comment type="subunit">
    <text evidence="1">Homodimer.</text>
</comment>
<dbReference type="GO" id="GO:0006144">
    <property type="term" value="P:purine nucleobase metabolic process"/>
    <property type="evidence" value="ECO:0007669"/>
    <property type="project" value="UniProtKB-KW"/>
</dbReference>
<comment type="catalytic activity">
    <reaction evidence="4">
        <text>(S)-ureidoglycolate = urea + glyoxylate</text>
        <dbReference type="Rhea" id="RHEA:11304"/>
        <dbReference type="ChEBI" id="CHEBI:16199"/>
        <dbReference type="ChEBI" id="CHEBI:36655"/>
        <dbReference type="ChEBI" id="CHEBI:57296"/>
        <dbReference type="EC" id="4.3.2.3"/>
    </reaction>
</comment>
<comment type="caution">
    <text evidence="5">The sequence shown here is derived from an EMBL/GenBank/DDBJ whole genome shotgun (WGS) entry which is preliminary data.</text>
</comment>
<keyword evidence="2" id="KW-0659">Purine metabolism</keyword>
<organism evidence="5 6">
    <name type="scientific">Rhizobium straminoryzae</name>
    <dbReference type="NCBI Taxonomy" id="1387186"/>
    <lineage>
        <taxon>Bacteria</taxon>
        <taxon>Pseudomonadati</taxon>
        <taxon>Pseudomonadota</taxon>
        <taxon>Alphaproteobacteria</taxon>
        <taxon>Hyphomicrobiales</taxon>
        <taxon>Rhizobiaceae</taxon>
        <taxon>Rhizobium/Agrobacterium group</taxon>
        <taxon>Rhizobium</taxon>
    </lineage>
</organism>
<dbReference type="InterPro" id="IPR011051">
    <property type="entry name" value="RmlC_Cupin_sf"/>
</dbReference>
<dbReference type="PANTHER" id="PTHR21221">
    <property type="entry name" value="UREIDOGLYCOLATE HYDROLASE"/>
    <property type="match status" value="1"/>
</dbReference>
<dbReference type="Pfam" id="PF04115">
    <property type="entry name" value="Ureidogly_lyase"/>
    <property type="match status" value="1"/>
</dbReference>
<dbReference type="GO" id="GO:0004848">
    <property type="term" value="F:ureidoglycolate hydrolase activity"/>
    <property type="evidence" value="ECO:0007669"/>
    <property type="project" value="InterPro"/>
</dbReference>
<accession>A0A549TFA3</accession>
<dbReference type="Gene3D" id="2.60.120.480">
    <property type="entry name" value="Ureidoglycolate hydrolase"/>
    <property type="match status" value="1"/>
</dbReference>
<dbReference type="GO" id="GO:0050385">
    <property type="term" value="F:ureidoglycolate lyase activity"/>
    <property type="evidence" value="ECO:0007669"/>
    <property type="project" value="UniProtKB-EC"/>
</dbReference>
<sequence length="169" mass="18167">MNFVPLEQGLSAQDFAPFGGFIDRPGVIGERRFYSDWLGAARPDCAPVLHTNRIAPSECPVAVDSLEHHPHAAQVFLPLDVSRYLVMVAPSDADGRPLIGALRAFVMPGSLGVVYRPGIWHAGARVLDREGSFAVLMWRGSQNDDVHLPIAPLLVGPDPEKAMVGGAHG</sequence>
<evidence type="ECO:0000256" key="2">
    <source>
        <dbReference type="ARBA" id="ARBA00022631"/>
    </source>
</evidence>
<dbReference type="RefSeq" id="WP_142881143.1">
    <property type="nucleotide sequence ID" value="NZ_VJMG01000010.1"/>
</dbReference>
<dbReference type="Proteomes" id="UP000316801">
    <property type="component" value="Unassembled WGS sequence"/>
</dbReference>
<proteinExistence type="predicted"/>
<dbReference type="InterPro" id="IPR024060">
    <property type="entry name" value="Ureidoglycolate_lyase_dom_sf"/>
</dbReference>
<evidence type="ECO:0000313" key="5">
    <source>
        <dbReference type="EMBL" id="TRL41202.1"/>
    </source>
</evidence>
<dbReference type="AlphaFoldDB" id="A0A549TFA3"/>
<protein>
    <recommendedName>
        <fullName evidence="7">Ureidoglycolate hydrolase</fullName>
    </recommendedName>
</protein>
<dbReference type="GO" id="GO:0000256">
    <property type="term" value="P:allantoin catabolic process"/>
    <property type="evidence" value="ECO:0007669"/>
    <property type="project" value="InterPro"/>
</dbReference>
<dbReference type="CDD" id="cd20298">
    <property type="entry name" value="cupin_UAH"/>
    <property type="match status" value="1"/>
</dbReference>
<gene>
    <name evidence="5" type="ORF">FNA46_04505</name>
</gene>
<dbReference type="SUPFAM" id="SSF51182">
    <property type="entry name" value="RmlC-like cupins"/>
    <property type="match status" value="1"/>
</dbReference>
<dbReference type="PANTHER" id="PTHR21221:SF1">
    <property type="entry name" value="UREIDOGLYCOLATE LYASE"/>
    <property type="match status" value="1"/>
</dbReference>
<keyword evidence="3" id="KW-0456">Lyase</keyword>
<reference evidence="5 6" key="1">
    <citation type="submission" date="2019-07" db="EMBL/GenBank/DDBJ databases">
        <title>Ln-dependent methylotrophs.</title>
        <authorList>
            <person name="Tani A."/>
        </authorList>
    </citation>
    <scope>NUCLEOTIDE SEQUENCE [LARGE SCALE GENOMIC DNA]</scope>
    <source>
        <strain evidence="5 6">SM12</strain>
    </source>
</reference>
<evidence type="ECO:0000256" key="4">
    <source>
        <dbReference type="ARBA" id="ARBA00047684"/>
    </source>
</evidence>